<dbReference type="HOGENOM" id="CLU_000604_17_2_1"/>
<keyword evidence="4" id="KW-0547">Nucleotide-binding</keyword>
<evidence type="ECO:0000256" key="1">
    <source>
        <dbReference type="ARBA" id="ARBA00004141"/>
    </source>
</evidence>
<keyword evidence="6 9" id="KW-1133">Transmembrane helix</keyword>
<dbReference type="Gene3D" id="1.20.1560.10">
    <property type="entry name" value="ABC transporter type 1, transmembrane domain"/>
    <property type="match status" value="2"/>
</dbReference>
<feature type="transmembrane region" description="Helical" evidence="9">
    <location>
        <begin position="1078"/>
        <end position="1101"/>
    </location>
</feature>
<dbReference type="EMBL" id="KN833738">
    <property type="protein sequence ID" value="KIK22571.1"/>
    <property type="molecule type" value="Genomic_DNA"/>
</dbReference>
<dbReference type="InterPro" id="IPR039421">
    <property type="entry name" value="Type_1_exporter"/>
</dbReference>
<dbReference type="Gene3D" id="3.40.50.300">
    <property type="entry name" value="P-loop containing nucleotide triphosphate hydrolases"/>
    <property type="match status" value="2"/>
</dbReference>
<proteinExistence type="predicted"/>
<dbReference type="CDD" id="cd18578">
    <property type="entry name" value="ABC_6TM_Pgp_ABCB1_D2_like"/>
    <property type="match status" value="1"/>
</dbReference>
<dbReference type="GO" id="GO:0016020">
    <property type="term" value="C:membrane"/>
    <property type="evidence" value="ECO:0007669"/>
    <property type="project" value="UniProtKB-SubCell"/>
</dbReference>
<feature type="transmembrane region" description="Helical" evidence="9">
    <location>
        <begin position="103"/>
        <end position="128"/>
    </location>
</feature>
<evidence type="ECO:0008006" key="14">
    <source>
        <dbReference type="Google" id="ProtNLM"/>
    </source>
</evidence>
<dbReference type="GO" id="GO:0015421">
    <property type="term" value="F:ABC-type oligopeptide transporter activity"/>
    <property type="evidence" value="ECO:0007669"/>
    <property type="project" value="TreeGrafter"/>
</dbReference>
<keyword evidence="7 9" id="KW-0472">Membrane</keyword>
<evidence type="ECO:0000256" key="2">
    <source>
        <dbReference type="ARBA" id="ARBA00022448"/>
    </source>
</evidence>
<feature type="transmembrane region" description="Helical" evidence="9">
    <location>
        <begin position="1048"/>
        <end position="1072"/>
    </location>
</feature>
<feature type="transmembrane region" description="Helical" evidence="9">
    <location>
        <begin position="976"/>
        <end position="997"/>
    </location>
</feature>
<feature type="transmembrane region" description="Helical" evidence="9">
    <location>
        <begin position="1163"/>
        <end position="1186"/>
    </location>
</feature>
<gene>
    <name evidence="12" type="ORF">PISMIDRAFT_680178</name>
</gene>
<feature type="domain" description="ABC transmembrane type-1" evidence="11">
    <location>
        <begin position="936"/>
        <end position="1221"/>
    </location>
</feature>
<accession>A0A0C9Z0K9</accession>
<dbReference type="PROSITE" id="PS00211">
    <property type="entry name" value="ABC_TRANSPORTER_1"/>
    <property type="match status" value="1"/>
</dbReference>
<feature type="domain" description="ABC transporter" evidence="10">
    <location>
        <begin position="1256"/>
        <end position="1493"/>
    </location>
</feature>
<evidence type="ECO:0000256" key="9">
    <source>
        <dbReference type="SAM" id="Phobius"/>
    </source>
</evidence>
<dbReference type="SMART" id="SM00382">
    <property type="entry name" value="AAA"/>
    <property type="match status" value="2"/>
</dbReference>
<feature type="transmembrane region" description="Helical" evidence="9">
    <location>
        <begin position="221"/>
        <end position="241"/>
    </location>
</feature>
<sequence>MSESSSTYKRDSIYSHSECTPPLPLLPEEPPTPSLKILFSFLTPRRKLVLLTPAIASSITAGGIAPFMTYVVGRSFNAFAAFPLTPNPPQSAKDELLHGVGLAALQLVALGAGALVMSSVTSSLWIWTGEHNVVQLRRQVYYAIVHKEIEWFDRRAGDSSGVQDTSNDAPIGAGGLMAKFARETDDVRTASSLACGQLIQYLTTTFTSLVLAFYWSPLLTLVILSALPFLILIQGFSQAFVSPRIVHERTLLARAASLVTRACTHIGAVKSSNAQSHESFLLSRIPPALPSLPTIWGITAGTSQFVTMAMFVQGFWFGAYLVRQGKNAPGDVMSVFWACLIATSNLQMTVPLLVVLAKGKASAADLASIISPSSPTLSTPPSAHAPVSPTTTVTSMAPLKQRKSYHQVLRRITPKRFIGDISLTNLTFAYPTRPAIPALHDINMYIPAHETTYIVGPSGCGKSTIGALLLGQYALPRVGNPSSQLSSQGDILIDDQDMRYLDPTWLRHNVAGVIQNSASAGAPVFYGTIHFNVALGAVGSGRRVEDVSREEVIEACRMAMLEGWVTGLDQGYDTPLAGTGNAEGEEAHGVTLSGGMRQRLAIARARIRDPEVLILDESTSALDPPTRLLTTAALRAWRTRCQKTTLIITHDLSSIGAEDFVYVMRAGHIVEQGFRGDLEGSGGEWEKMVKEIGVQLAEDDGDAARLPVYEEVAEILAEAEETQEQGNLATDRHMSVAPTLAGVRPVTMALGGWMLDVVAELTRTTDAASTPSTNNSAHGHLANNLCTSADTQGRRRRPSSVSILVPSPTFPPRAYDARSRLSLQFTPTSPAFPSSSSTQFMVEDDDEFEKDKEALQCAAHRAAGRRAERQERKVHEVIQFLPLSSRKSSLVVRSEAKGRAKVATVDSSDRPCSPPPSLFQTIRLIWPSIPSKPLLFAGLFACFLGGAMTPIFSFLLSRLMFEVSADPSDASIINSYGGLVLGIAALDGLLLGLKYILMERSAIRWINVLRNKAYTHVLAQDKSWFDEPSHSPSVLSQTLIKDADDARALVAVVLGQCLVVLAMMGLGLIWAMVWGWQLTLVGVAIGPIFVAVMSIQTGLVARCELRNKRAREQIAKVYYESIVNIRSIRAMSLEPILQAQFDQAASICLTTGVRGAFVEGCTYGVASSLIYLAEALLFYVGAVLIARGTYTYLQMVQVLNLVVFTVTIGSQLMAFTQKIAKSVQATTDLYALVQLRSDKTSEARGLLRPRNLGGDLVLKDVEFTYPDRVDEPVLKGLSMTVKQGDCVALVGTSGCGKSTVAALLQRLYEPTSGSISLSNVQLCNTDVHHLREHVAVVSQQPHLFDASVKENIAYGRMKSMVDADVERAARAANIHEFVMSLPQGYDTPVGEDGSHLSGGQAQRIQIARALARPSKVLVLDECTSALDGTNQAAVLETVKSAKQGRTTVMITHQVPVMKMCDRIVVLQDGVVVEEGTWDELVDRRGVFAKLASGGEWAGE</sequence>
<reference evidence="13" key="2">
    <citation type="submission" date="2015-01" db="EMBL/GenBank/DDBJ databases">
        <title>Evolutionary Origins and Diversification of the Mycorrhizal Mutualists.</title>
        <authorList>
            <consortium name="DOE Joint Genome Institute"/>
            <consortium name="Mycorrhizal Genomics Consortium"/>
            <person name="Kohler A."/>
            <person name="Kuo A."/>
            <person name="Nagy L.G."/>
            <person name="Floudas D."/>
            <person name="Copeland A."/>
            <person name="Barry K.W."/>
            <person name="Cichocki N."/>
            <person name="Veneault-Fourrey C."/>
            <person name="LaButti K."/>
            <person name="Lindquist E.A."/>
            <person name="Lipzen A."/>
            <person name="Lundell T."/>
            <person name="Morin E."/>
            <person name="Murat C."/>
            <person name="Riley R."/>
            <person name="Ohm R."/>
            <person name="Sun H."/>
            <person name="Tunlid A."/>
            <person name="Henrissat B."/>
            <person name="Grigoriev I.V."/>
            <person name="Hibbett D.S."/>
            <person name="Martin F."/>
        </authorList>
    </citation>
    <scope>NUCLEOTIDE SEQUENCE [LARGE SCALE GENOMIC DNA]</scope>
    <source>
        <strain evidence="13">441</strain>
    </source>
</reference>
<dbReference type="Pfam" id="PF00664">
    <property type="entry name" value="ABC_membrane"/>
    <property type="match status" value="2"/>
</dbReference>
<evidence type="ECO:0000259" key="11">
    <source>
        <dbReference type="PROSITE" id="PS50929"/>
    </source>
</evidence>
<feature type="transmembrane region" description="Helical" evidence="9">
    <location>
        <begin position="48"/>
        <end position="72"/>
    </location>
</feature>
<reference evidence="12 13" key="1">
    <citation type="submission" date="2014-04" db="EMBL/GenBank/DDBJ databases">
        <authorList>
            <consortium name="DOE Joint Genome Institute"/>
            <person name="Kuo A."/>
            <person name="Kohler A."/>
            <person name="Costa M.D."/>
            <person name="Nagy L.G."/>
            <person name="Floudas D."/>
            <person name="Copeland A."/>
            <person name="Barry K.W."/>
            <person name="Cichocki N."/>
            <person name="Veneault-Fourrey C."/>
            <person name="LaButti K."/>
            <person name="Lindquist E.A."/>
            <person name="Lipzen A."/>
            <person name="Lundell T."/>
            <person name="Morin E."/>
            <person name="Murat C."/>
            <person name="Sun H."/>
            <person name="Tunlid A."/>
            <person name="Henrissat B."/>
            <person name="Grigoriev I.V."/>
            <person name="Hibbett D.S."/>
            <person name="Martin F."/>
            <person name="Nordberg H.P."/>
            <person name="Cantor M.N."/>
            <person name="Hua S.X."/>
        </authorList>
    </citation>
    <scope>NUCLEOTIDE SEQUENCE [LARGE SCALE GENOMIC DNA]</scope>
    <source>
        <strain evidence="12 13">441</strain>
    </source>
</reference>
<evidence type="ECO:0000256" key="4">
    <source>
        <dbReference type="ARBA" id="ARBA00022741"/>
    </source>
</evidence>
<dbReference type="STRING" id="765257.A0A0C9Z0K9"/>
<evidence type="ECO:0000256" key="3">
    <source>
        <dbReference type="ARBA" id="ARBA00022692"/>
    </source>
</evidence>
<dbReference type="InterPro" id="IPR011527">
    <property type="entry name" value="ABC1_TM_dom"/>
</dbReference>
<feature type="region of interest" description="Disordered" evidence="8">
    <location>
        <begin position="788"/>
        <end position="809"/>
    </location>
</feature>
<evidence type="ECO:0000313" key="13">
    <source>
        <dbReference type="Proteomes" id="UP000054018"/>
    </source>
</evidence>
<evidence type="ECO:0000256" key="7">
    <source>
        <dbReference type="ARBA" id="ARBA00023136"/>
    </source>
</evidence>
<keyword evidence="5" id="KW-0067">ATP-binding</keyword>
<dbReference type="InterPro" id="IPR017871">
    <property type="entry name" value="ABC_transporter-like_CS"/>
</dbReference>
<keyword evidence="3 9" id="KW-0812">Transmembrane</keyword>
<dbReference type="PROSITE" id="PS50893">
    <property type="entry name" value="ABC_TRANSPORTER_2"/>
    <property type="match status" value="2"/>
</dbReference>
<dbReference type="GO" id="GO:0016887">
    <property type="term" value="F:ATP hydrolysis activity"/>
    <property type="evidence" value="ECO:0007669"/>
    <property type="project" value="InterPro"/>
</dbReference>
<feature type="domain" description="ABC transmembrane type-1" evidence="11">
    <location>
        <begin position="54"/>
        <end position="358"/>
    </location>
</feature>
<evidence type="ECO:0000313" key="12">
    <source>
        <dbReference type="EMBL" id="KIK22571.1"/>
    </source>
</evidence>
<dbReference type="GO" id="GO:0005524">
    <property type="term" value="F:ATP binding"/>
    <property type="evidence" value="ECO:0007669"/>
    <property type="project" value="UniProtKB-KW"/>
</dbReference>
<protein>
    <recommendedName>
        <fullName evidence="14">P-loop containing nucleoside triphosphate hydrolase protein</fullName>
    </recommendedName>
</protein>
<dbReference type="Proteomes" id="UP000054018">
    <property type="component" value="Unassembled WGS sequence"/>
</dbReference>
<dbReference type="SUPFAM" id="SSF90123">
    <property type="entry name" value="ABC transporter transmembrane region"/>
    <property type="match status" value="2"/>
</dbReference>
<dbReference type="InterPro" id="IPR036640">
    <property type="entry name" value="ABC1_TM_sf"/>
</dbReference>
<organism evidence="12 13">
    <name type="scientific">Pisolithus microcarpus 441</name>
    <dbReference type="NCBI Taxonomy" id="765257"/>
    <lineage>
        <taxon>Eukaryota</taxon>
        <taxon>Fungi</taxon>
        <taxon>Dikarya</taxon>
        <taxon>Basidiomycota</taxon>
        <taxon>Agaricomycotina</taxon>
        <taxon>Agaricomycetes</taxon>
        <taxon>Agaricomycetidae</taxon>
        <taxon>Boletales</taxon>
        <taxon>Sclerodermatineae</taxon>
        <taxon>Pisolithaceae</taxon>
        <taxon>Pisolithus</taxon>
    </lineage>
</organism>
<evidence type="ECO:0000256" key="5">
    <source>
        <dbReference type="ARBA" id="ARBA00022840"/>
    </source>
</evidence>
<feature type="transmembrane region" description="Helical" evidence="9">
    <location>
        <begin position="1192"/>
        <end position="1215"/>
    </location>
</feature>
<dbReference type="InterPro" id="IPR003593">
    <property type="entry name" value="AAA+_ATPase"/>
</dbReference>
<comment type="subcellular location">
    <subcellularLocation>
        <location evidence="1">Membrane</location>
        <topology evidence="1">Multi-pass membrane protein</topology>
    </subcellularLocation>
</comment>
<dbReference type="FunFam" id="3.40.50.300:FF:000967">
    <property type="entry name" value="ABC multidrug transporter mdr4"/>
    <property type="match status" value="1"/>
</dbReference>
<feature type="transmembrane region" description="Helical" evidence="9">
    <location>
        <begin position="305"/>
        <end position="322"/>
    </location>
</feature>
<evidence type="ECO:0000256" key="8">
    <source>
        <dbReference type="SAM" id="MobiDB-lite"/>
    </source>
</evidence>
<keyword evidence="2" id="KW-0813">Transport</keyword>
<evidence type="ECO:0000259" key="10">
    <source>
        <dbReference type="PROSITE" id="PS50893"/>
    </source>
</evidence>
<dbReference type="PROSITE" id="PS50929">
    <property type="entry name" value="ABC_TM1F"/>
    <property type="match status" value="2"/>
</dbReference>
<dbReference type="InterPro" id="IPR003439">
    <property type="entry name" value="ABC_transporter-like_ATP-bd"/>
</dbReference>
<dbReference type="SUPFAM" id="SSF52540">
    <property type="entry name" value="P-loop containing nucleoside triphosphate hydrolases"/>
    <property type="match status" value="2"/>
</dbReference>
<dbReference type="OrthoDB" id="6500128at2759"/>
<dbReference type="PANTHER" id="PTHR43394">
    <property type="entry name" value="ATP-DEPENDENT PERMEASE MDL1, MITOCHONDRIAL"/>
    <property type="match status" value="1"/>
</dbReference>
<keyword evidence="13" id="KW-1185">Reference proteome</keyword>
<evidence type="ECO:0000256" key="6">
    <source>
        <dbReference type="ARBA" id="ARBA00022989"/>
    </source>
</evidence>
<dbReference type="InterPro" id="IPR027417">
    <property type="entry name" value="P-loop_NTPase"/>
</dbReference>
<dbReference type="PANTHER" id="PTHR43394:SF1">
    <property type="entry name" value="ATP-BINDING CASSETTE SUB-FAMILY B MEMBER 10, MITOCHONDRIAL"/>
    <property type="match status" value="1"/>
</dbReference>
<name>A0A0C9Z0K9_9AGAM</name>
<feature type="domain" description="ABC transporter" evidence="10">
    <location>
        <begin position="421"/>
        <end position="691"/>
    </location>
</feature>
<feature type="transmembrane region" description="Helical" evidence="9">
    <location>
        <begin position="934"/>
        <end position="956"/>
    </location>
</feature>
<dbReference type="CDD" id="cd18577">
    <property type="entry name" value="ABC_6TM_Pgp_ABCB1_D1_like"/>
    <property type="match status" value="1"/>
</dbReference>
<feature type="transmembrane region" description="Helical" evidence="9">
    <location>
        <begin position="334"/>
        <end position="356"/>
    </location>
</feature>
<dbReference type="Pfam" id="PF00005">
    <property type="entry name" value="ABC_tran"/>
    <property type="match status" value="2"/>
</dbReference>